<comment type="caution">
    <text evidence="3">The sequence shown here is derived from an EMBL/GenBank/DDBJ whole genome shotgun (WGS) entry which is preliminary data.</text>
</comment>
<dbReference type="Pfam" id="PF01544">
    <property type="entry name" value="CorA"/>
    <property type="match status" value="1"/>
</dbReference>
<evidence type="ECO:0000256" key="1">
    <source>
        <dbReference type="SAM" id="MobiDB-lite"/>
    </source>
</evidence>
<dbReference type="EMBL" id="CAJPDT010000021">
    <property type="protein sequence ID" value="CAF9918851.1"/>
    <property type="molecule type" value="Genomic_DNA"/>
</dbReference>
<feature type="region of interest" description="Disordered" evidence="1">
    <location>
        <begin position="664"/>
        <end position="713"/>
    </location>
</feature>
<keyword evidence="2" id="KW-1133">Transmembrane helix</keyword>
<dbReference type="InterPro" id="IPR002523">
    <property type="entry name" value="MgTranspt_CorA/ZnTranspt_ZntB"/>
</dbReference>
<accession>A0A8H3F3W1</accession>
<dbReference type="Proteomes" id="UP000664534">
    <property type="component" value="Unassembled WGS sequence"/>
</dbReference>
<dbReference type="OrthoDB" id="5428055at2759"/>
<evidence type="ECO:0000313" key="4">
    <source>
        <dbReference type="Proteomes" id="UP000664534"/>
    </source>
</evidence>
<feature type="transmembrane region" description="Helical" evidence="2">
    <location>
        <begin position="572"/>
        <end position="595"/>
    </location>
</feature>
<name>A0A8H3F3W1_9LECA</name>
<sequence length="713" mass="81807">MTESIRSNDVLCDILDVLQRIESKLQGHEERFKSLEYQTRMSNGGRSADGVWGNADTMSEVSRTAELFHTSVDTLQPSRKGTPTGEESPKDAGTALKVPYSRWNINQLDRFFKLSLSSLLEARLGDCWKMPDDDRLPLKFFKTNILRSNGALGVPMETFPTAKQPFERDLDFLCQFDNDLRVHPGNDFMVVDFDATENTRLYRLGDKAFGSELQVEAQGSKSAPWSRLILYQGATTGESIRRPTGKKAPRQPIPYFTTTDKVLGLWDHLDYHLQSKRRTITTNPYASAWNGFHTTFYEIREVTEWQVQEGWKHGPLYGHPLGWHFRKCAFTIYSPVSVDALQHPEPVLGDINRYWTLLMLAPDRFFNDQNTSFPMGASSPGRSQALGYSLGRLTHTGAELNLIGQGLERIADRWADFLSYFDYILDGGDSLMKPAEHDNLLFDDGAFSRSRRYFWAIDCLSEFEISITDNITQWELYKAARVPAMKDLPEHDQRQLAFAERQYRVLQNQRESFRQKLASTKALRDALFNASAVIESRASTRLGENVKLLTFVSIFFLPLAFTTSLWSVNDQFSMTALIYVVIIVALVTYFIMFNINSLAQGFGRVYDSKKKYIVRAMKRDRNEAWKQRGQRFEAFRPKHESPEPSHWYIPLYALQHPAVAMGWNRTEGSSDSHPTTEGEKMSEPSKGGLATLFRRRKRRAEEEEVNDQPWVIE</sequence>
<evidence type="ECO:0000256" key="2">
    <source>
        <dbReference type="SAM" id="Phobius"/>
    </source>
</evidence>
<feature type="region of interest" description="Disordered" evidence="1">
    <location>
        <begin position="73"/>
        <end position="93"/>
    </location>
</feature>
<gene>
    <name evidence="3" type="ORF">IMSHALPRED_004442</name>
</gene>
<evidence type="ECO:0000313" key="3">
    <source>
        <dbReference type="EMBL" id="CAF9918851.1"/>
    </source>
</evidence>
<keyword evidence="2" id="KW-0812">Transmembrane</keyword>
<feature type="compositionally biased region" description="Basic and acidic residues" evidence="1">
    <location>
        <begin position="668"/>
        <end position="683"/>
    </location>
</feature>
<protein>
    <submittedName>
        <fullName evidence="3">Uncharacterized protein</fullName>
    </submittedName>
</protein>
<reference evidence="3" key="1">
    <citation type="submission" date="2021-03" db="EMBL/GenBank/DDBJ databases">
        <authorList>
            <person name="Tagirdzhanova G."/>
        </authorList>
    </citation>
    <scope>NUCLEOTIDE SEQUENCE</scope>
</reference>
<feature type="transmembrane region" description="Helical" evidence="2">
    <location>
        <begin position="546"/>
        <end position="566"/>
    </location>
</feature>
<dbReference type="GO" id="GO:0046873">
    <property type="term" value="F:metal ion transmembrane transporter activity"/>
    <property type="evidence" value="ECO:0007669"/>
    <property type="project" value="InterPro"/>
</dbReference>
<keyword evidence="4" id="KW-1185">Reference proteome</keyword>
<dbReference type="GO" id="GO:0016020">
    <property type="term" value="C:membrane"/>
    <property type="evidence" value="ECO:0007669"/>
    <property type="project" value="InterPro"/>
</dbReference>
<proteinExistence type="predicted"/>
<organism evidence="3 4">
    <name type="scientific">Imshaugia aleurites</name>
    <dbReference type="NCBI Taxonomy" id="172621"/>
    <lineage>
        <taxon>Eukaryota</taxon>
        <taxon>Fungi</taxon>
        <taxon>Dikarya</taxon>
        <taxon>Ascomycota</taxon>
        <taxon>Pezizomycotina</taxon>
        <taxon>Lecanoromycetes</taxon>
        <taxon>OSLEUM clade</taxon>
        <taxon>Lecanoromycetidae</taxon>
        <taxon>Lecanorales</taxon>
        <taxon>Lecanorineae</taxon>
        <taxon>Parmeliaceae</taxon>
        <taxon>Imshaugia</taxon>
    </lineage>
</organism>
<dbReference type="AlphaFoldDB" id="A0A8H3F3W1"/>
<keyword evidence="2" id="KW-0472">Membrane</keyword>